<dbReference type="InterPro" id="IPR006034">
    <property type="entry name" value="Asparaginase/glutaminase-like"/>
</dbReference>
<dbReference type="InterPro" id="IPR037152">
    <property type="entry name" value="L-asparaginase_N_sf"/>
</dbReference>
<name>A0A1H0RAK8_SELRU</name>
<dbReference type="InterPro" id="IPR027473">
    <property type="entry name" value="L-asparaginase_C"/>
</dbReference>
<dbReference type="CDD" id="cd08964">
    <property type="entry name" value="L-asparaginase_II"/>
    <property type="match status" value="1"/>
</dbReference>
<dbReference type="AlphaFoldDB" id="A0A1H0RAK8"/>
<dbReference type="Pfam" id="PF00710">
    <property type="entry name" value="Asparaginase"/>
    <property type="match status" value="1"/>
</dbReference>
<sequence length="330" mass="34348">MQKRIHILAMGGTIAGSAGDSAATTGYQAGAVGVADLLAAVPQIQQVAEVTGEQLAAIDSKDITAGLQLKLVARVRELLLDSSVDGVVITHGTDTLEESAYLLNLVHFADKPVVLTGAMRPATALSADGPLNLLDTVRVAASDSARDRGVLVVLNNEIHSARLVTKLSTMAVETFQSPNGGALGAVNDGQVVFYHSPDSCHLSNALSVSEQLTKRDSLPYVPVLYGHSDDDGRLVRMVMEQGAKGIVYAGMGNGSIPERVEKELAAAVQAGLIVIRASSSAAGMVTKAEASYEQAGFIASGLLNPRKARLLLQVVLACGKDAAVLRKFLA</sequence>
<evidence type="ECO:0000256" key="4">
    <source>
        <dbReference type="PIRSR" id="PIRSR001220-2"/>
    </source>
</evidence>
<evidence type="ECO:0000259" key="7">
    <source>
        <dbReference type="Pfam" id="PF00710"/>
    </source>
</evidence>
<organism evidence="9 10">
    <name type="scientific">Selenomonas ruminantium</name>
    <dbReference type="NCBI Taxonomy" id="971"/>
    <lineage>
        <taxon>Bacteria</taxon>
        <taxon>Bacillati</taxon>
        <taxon>Bacillota</taxon>
        <taxon>Negativicutes</taxon>
        <taxon>Selenomonadales</taxon>
        <taxon>Selenomonadaceae</taxon>
        <taxon>Selenomonas</taxon>
    </lineage>
</organism>
<proteinExistence type="inferred from homology"/>
<evidence type="ECO:0000313" key="9">
    <source>
        <dbReference type="EMBL" id="SDP26066.1"/>
    </source>
</evidence>
<accession>A0A1H0RAK8</accession>
<feature type="active site" evidence="5">
    <location>
        <position position="93"/>
    </location>
</feature>
<evidence type="ECO:0000259" key="8">
    <source>
        <dbReference type="Pfam" id="PF17763"/>
    </source>
</evidence>
<evidence type="ECO:0000256" key="5">
    <source>
        <dbReference type="PROSITE-ProRule" id="PRU10100"/>
    </source>
</evidence>
<dbReference type="InterPro" id="IPR027475">
    <property type="entry name" value="Asparaginase/glutaminase_AS2"/>
</dbReference>
<evidence type="ECO:0000256" key="1">
    <source>
        <dbReference type="ARBA" id="ARBA00010518"/>
    </source>
</evidence>
<dbReference type="Pfam" id="PF17763">
    <property type="entry name" value="Asparaginase_C"/>
    <property type="match status" value="1"/>
</dbReference>
<feature type="active site" description="O-isoaspartyl threonine intermediate" evidence="3">
    <location>
        <position position="13"/>
    </location>
</feature>
<dbReference type="InterPro" id="IPR040919">
    <property type="entry name" value="Asparaginase_C"/>
</dbReference>
<dbReference type="NCBIfam" id="TIGR00520">
    <property type="entry name" value="asnASE_II"/>
    <property type="match status" value="1"/>
</dbReference>
<dbReference type="PIRSF" id="PIRSF001220">
    <property type="entry name" value="L-ASNase_gatD"/>
    <property type="match status" value="1"/>
</dbReference>
<dbReference type="Gene3D" id="3.40.50.1170">
    <property type="entry name" value="L-asparaginase, N-terminal domain"/>
    <property type="match status" value="1"/>
</dbReference>
<dbReference type="SMART" id="SM00870">
    <property type="entry name" value="Asparaginase"/>
    <property type="match status" value="1"/>
</dbReference>
<dbReference type="PROSITE" id="PS00917">
    <property type="entry name" value="ASN_GLN_ASE_2"/>
    <property type="match status" value="1"/>
</dbReference>
<dbReference type="PRINTS" id="PR00139">
    <property type="entry name" value="ASNGLNASE"/>
</dbReference>
<dbReference type="InterPro" id="IPR004550">
    <property type="entry name" value="AsnASE_II"/>
</dbReference>
<dbReference type="InterPro" id="IPR036152">
    <property type="entry name" value="Asp/glu_Ase-like_sf"/>
</dbReference>
<gene>
    <name evidence="9" type="ORF">SAMN05216366_11129</name>
</gene>
<dbReference type="OrthoDB" id="9788068at2"/>
<dbReference type="PANTHER" id="PTHR11707:SF28">
    <property type="entry name" value="60 KDA LYSOPHOSPHOLIPASE"/>
    <property type="match status" value="1"/>
</dbReference>
<dbReference type="SFLD" id="SFLDS00057">
    <property type="entry name" value="Glutaminase/Asparaginase"/>
    <property type="match status" value="1"/>
</dbReference>
<comment type="similarity">
    <text evidence="1 6">Belongs to the asparaginase 1 family.</text>
</comment>
<dbReference type="GO" id="GO:0004067">
    <property type="term" value="F:asparaginase activity"/>
    <property type="evidence" value="ECO:0007669"/>
    <property type="project" value="UniProtKB-UniRule"/>
</dbReference>
<feature type="binding site" evidence="4">
    <location>
        <begin position="93"/>
        <end position="94"/>
    </location>
    <ligand>
        <name>substrate</name>
    </ligand>
</feature>
<protein>
    <submittedName>
        <fullName evidence="9">L-asparaginase</fullName>
    </submittedName>
</protein>
<reference evidence="9 10" key="1">
    <citation type="submission" date="2016-10" db="EMBL/GenBank/DDBJ databases">
        <authorList>
            <person name="de Groot N.N."/>
        </authorList>
    </citation>
    <scope>NUCLEOTIDE SEQUENCE [LARGE SCALE GENOMIC DNA]</scope>
    <source>
        <strain evidence="9 10">S137</strain>
    </source>
</reference>
<feature type="binding site" evidence="4">
    <location>
        <position position="60"/>
    </location>
    <ligand>
        <name>substrate</name>
    </ligand>
</feature>
<dbReference type="RefSeq" id="WP_074572049.1">
    <property type="nucleotide sequence ID" value="NZ_FNJQ01000011.1"/>
</dbReference>
<dbReference type="Gene3D" id="3.40.50.40">
    <property type="match status" value="1"/>
</dbReference>
<feature type="domain" description="Asparaginase/glutaminase C-terminal" evidence="8">
    <location>
        <begin position="221"/>
        <end position="328"/>
    </location>
</feature>
<dbReference type="Proteomes" id="UP000182412">
    <property type="component" value="Unassembled WGS sequence"/>
</dbReference>
<evidence type="ECO:0000313" key="10">
    <source>
        <dbReference type="Proteomes" id="UP000182412"/>
    </source>
</evidence>
<dbReference type="EMBL" id="FNJQ01000011">
    <property type="protein sequence ID" value="SDP26066.1"/>
    <property type="molecule type" value="Genomic_DNA"/>
</dbReference>
<dbReference type="SUPFAM" id="SSF53774">
    <property type="entry name" value="Glutaminase/Asparaginase"/>
    <property type="match status" value="1"/>
</dbReference>
<dbReference type="PROSITE" id="PS51732">
    <property type="entry name" value="ASN_GLN_ASE_3"/>
    <property type="match status" value="1"/>
</dbReference>
<evidence type="ECO:0000256" key="6">
    <source>
        <dbReference type="RuleBase" id="RU004456"/>
    </source>
</evidence>
<dbReference type="PANTHER" id="PTHR11707">
    <property type="entry name" value="L-ASPARAGINASE"/>
    <property type="match status" value="1"/>
</dbReference>
<dbReference type="GO" id="GO:0006528">
    <property type="term" value="P:asparagine metabolic process"/>
    <property type="evidence" value="ECO:0007669"/>
    <property type="project" value="InterPro"/>
</dbReference>
<feature type="domain" description="L-asparaginase N-terminal" evidence="7">
    <location>
        <begin position="4"/>
        <end position="197"/>
    </location>
</feature>
<dbReference type="PIRSF" id="PIRSF500176">
    <property type="entry name" value="L_ASNase"/>
    <property type="match status" value="1"/>
</dbReference>
<evidence type="ECO:0000256" key="3">
    <source>
        <dbReference type="PIRSR" id="PIRSR001220-1"/>
    </source>
</evidence>
<evidence type="ECO:0000256" key="2">
    <source>
        <dbReference type="ARBA" id="ARBA00022801"/>
    </source>
</evidence>
<dbReference type="InterPro" id="IPR027474">
    <property type="entry name" value="L-asparaginase_N"/>
</dbReference>
<keyword evidence="2" id="KW-0378">Hydrolase</keyword>
<dbReference type="FunFam" id="3.40.50.1170:FF:000001">
    <property type="entry name" value="L-asparaginase 2"/>
    <property type="match status" value="1"/>
</dbReference>